<dbReference type="GO" id="GO:0015562">
    <property type="term" value="F:efflux transmembrane transporter activity"/>
    <property type="evidence" value="ECO:0007669"/>
    <property type="project" value="InterPro"/>
</dbReference>
<evidence type="ECO:0000256" key="3">
    <source>
        <dbReference type="ARBA" id="ARBA00022692"/>
    </source>
</evidence>
<organism evidence="6">
    <name type="scientific">termite gut metagenome</name>
    <dbReference type="NCBI Taxonomy" id="433724"/>
    <lineage>
        <taxon>unclassified sequences</taxon>
        <taxon>metagenomes</taxon>
        <taxon>organismal metagenomes</taxon>
    </lineage>
</organism>
<evidence type="ECO:0000313" key="6">
    <source>
        <dbReference type="EMBL" id="KAA6338884.1"/>
    </source>
</evidence>
<keyword evidence="3" id="KW-0812">Transmembrane</keyword>
<keyword evidence="4" id="KW-0472">Membrane</keyword>
<dbReference type="EMBL" id="SNRY01000580">
    <property type="protein sequence ID" value="KAA6338884.1"/>
    <property type="molecule type" value="Genomic_DNA"/>
</dbReference>
<name>A0A5J4RYH0_9ZZZZ</name>
<keyword evidence="5" id="KW-0998">Cell outer membrane</keyword>
<dbReference type="GO" id="GO:0015288">
    <property type="term" value="F:porin activity"/>
    <property type="evidence" value="ECO:0007669"/>
    <property type="project" value="TreeGrafter"/>
</dbReference>
<sequence>MTKNVLILGLSAFMLCFNNIGMKAQEHPQKYSLQQCLDFAVNNSYTLHKASLEISEANYQKQEAQAGILPQINVRGGADDNLLLAKMMLPGEIIGQPGVQIPVEIGTKYVLDVSVSVEQVIFSPTLFTGIKIAKNNLELQRLRTTMTKEEIIFNVSYAFYDILNSMQELGNINYMLVKQDSLYLLMKQRVEESITREVDLNRLKVNLTNLRVRGENIRNTVSQQKRYLQILIGMPITEPIELDDSVGANGNSPLLPPSQNRTELEILNKQKDILNLEIKQIKSGYLPTLSAIASGDYQFQSENLHLTQEPWYSSFFVGVRLTVPVFDGFGKRSQIKQKQIQLQRLNTDILETN</sequence>
<comment type="subcellular location">
    <subcellularLocation>
        <location evidence="1">Cell outer membrane</location>
    </subcellularLocation>
</comment>
<dbReference type="PANTHER" id="PTHR30026:SF20">
    <property type="entry name" value="OUTER MEMBRANE PROTEIN TOLC"/>
    <property type="match status" value="1"/>
</dbReference>
<comment type="caution">
    <text evidence="6">The sequence shown here is derived from an EMBL/GenBank/DDBJ whole genome shotgun (WGS) entry which is preliminary data.</text>
</comment>
<evidence type="ECO:0000256" key="2">
    <source>
        <dbReference type="ARBA" id="ARBA00022452"/>
    </source>
</evidence>
<dbReference type="Gene3D" id="1.20.1600.10">
    <property type="entry name" value="Outer membrane efflux proteins (OEP)"/>
    <property type="match status" value="1"/>
</dbReference>
<protein>
    <submittedName>
        <fullName evidence="6">Uncharacterized protein</fullName>
    </submittedName>
</protein>
<gene>
    <name evidence="6" type="ORF">EZS27_013148</name>
</gene>
<evidence type="ECO:0000256" key="5">
    <source>
        <dbReference type="ARBA" id="ARBA00023237"/>
    </source>
</evidence>
<dbReference type="PANTHER" id="PTHR30026">
    <property type="entry name" value="OUTER MEMBRANE PROTEIN TOLC"/>
    <property type="match status" value="1"/>
</dbReference>
<accession>A0A5J4RYH0</accession>
<evidence type="ECO:0000256" key="1">
    <source>
        <dbReference type="ARBA" id="ARBA00004442"/>
    </source>
</evidence>
<dbReference type="AlphaFoldDB" id="A0A5J4RYH0"/>
<keyword evidence="2" id="KW-1134">Transmembrane beta strand</keyword>
<dbReference type="SUPFAM" id="SSF56954">
    <property type="entry name" value="Outer membrane efflux proteins (OEP)"/>
    <property type="match status" value="1"/>
</dbReference>
<reference evidence="6" key="1">
    <citation type="submission" date="2019-03" db="EMBL/GenBank/DDBJ databases">
        <title>Single cell metagenomics reveals metabolic interactions within the superorganism composed of flagellate Streblomastix strix and complex community of Bacteroidetes bacteria on its surface.</title>
        <authorList>
            <person name="Treitli S.C."/>
            <person name="Kolisko M."/>
            <person name="Husnik F."/>
            <person name="Keeling P."/>
            <person name="Hampl V."/>
        </authorList>
    </citation>
    <scope>NUCLEOTIDE SEQUENCE</scope>
    <source>
        <strain evidence="6">STM</strain>
    </source>
</reference>
<dbReference type="GO" id="GO:0009279">
    <property type="term" value="C:cell outer membrane"/>
    <property type="evidence" value="ECO:0007669"/>
    <property type="project" value="UniProtKB-SubCell"/>
</dbReference>
<evidence type="ECO:0000256" key="4">
    <source>
        <dbReference type="ARBA" id="ARBA00023136"/>
    </source>
</evidence>
<proteinExistence type="predicted"/>
<dbReference type="GO" id="GO:1990281">
    <property type="term" value="C:efflux pump complex"/>
    <property type="evidence" value="ECO:0007669"/>
    <property type="project" value="TreeGrafter"/>
</dbReference>
<dbReference type="InterPro" id="IPR051906">
    <property type="entry name" value="TolC-like"/>
</dbReference>